<protein>
    <submittedName>
        <fullName evidence="2">Uncharacterized protein</fullName>
    </submittedName>
</protein>
<dbReference type="Proteomes" id="UP000297713">
    <property type="component" value="Unassembled WGS sequence"/>
</dbReference>
<accession>A0A4Y8PHL0</accession>
<proteinExistence type="predicted"/>
<dbReference type="AlphaFoldDB" id="A0A4Y8PHL0"/>
<evidence type="ECO:0000313" key="2">
    <source>
        <dbReference type="EMBL" id="TFE72920.1"/>
    </source>
</evidence>
<reference evidence="2 3" key="1">
    <citation type="submission" date="2016-05" db="EMBL/GenBank/DDBJ databases">
        <title>Diversity and Homogeneity among Thermoacidophilic Verrucomicrobia Methanotrophs Linked with Geographical Origin.</title>
        <authorList>
            <person name="Erikstad H.-A."/>
            <person name="Smestad N.B."/>
            <person name="Ceballos R.M."/>
            <person name="Birkeland N.-K."/>
        </authorList>
    </citation>
    <scope>NUCLEOTIDE SEQUENCE [LARGE SCALE GENOMIC DNA]</scope>
    <source>
        <strain evidence="2 3">Phi</strain>
    </source>
</reference>
<dbReference type="RefSeq" id="WP_134438976.1">
    <property type="nucleotide sequence ID" value="NZ_LXQC01000013.1"/>
</dbReference>
<keyword evidence="1" id="KW-1133">Transmembrane helix</keyword>
<name>A0A4Y8PHL0_9BACT</name>
<keyword evidence="1" id="KW-0812">Transmembrane</keyword>
<keyword evidence="3" id="KW-1185">Reference proteome</keyword>
<sequence length="89" mass="10265">MEGKGDNKRLFLVDIREKCHFNLALTLHFVDKKEESVLNSSFFLDFSIVLGLAFGLLPLLRTLLSCDEIANKPEETTGQFFLDHYKKEE</sequence>
<feature type="transmembrane region" description="Helical" evidence="1">
    <location>
        <begin position="42"/>
        <end position="64"/>
    </location>
</feature>
<evidence type="ECO:0000313" key="3">
    <source>
        <dbReference type="Proteomes" id="UP000297713"/>
    </source>
</evidence>
<dbReference type="EMBL" id="LXQC01000013">
    <property type="protein sequence ID" value="TFE72920.1"/>
    <property type="molecule type" value="Genomic_DNA"/>
</dbReference>
<gene>
    <name evidence="2" type="ORF">A7Q10_03355</name>
</gene>
<comment type="caution">
    <text evidence="2">The sequence shown here is derived from an EMBL/GenBank/DDBJ whole genome shotgun (WGS) entry which is preliminary data.</text>
</comment>
<keyword evidence="1" id="KW-0472">Membrane</keyword>
<evidence type="ECO:0000256" key="1">
    <source>
        <dbReference type="SAM" id="Phobius"/>
    </source>
</evidence>
<organism evidence="2 3">
    <name type="scientific">Methylacidiphilum caldifontis</name>
    <dbReference type="NCBI Taxonomy" id="2795386"/>
    <lineage>
        <taxon>Bacteria</taxon>
        <taxon>Pseudomonadati</taxon>
        <taxon>Verrucomicrobiota</taxon>
        <taxon>Methylacidiphilae</taxon>
        <taxon>Methylacidiphilales</taxon>
        <taxon>Methylacidiphilaceae</taxon>
        <taxon>Methylacidiphilum (ex Ratnadevi et al. 2023)</taxon>
    </lineage>
</organism>